<dbReference type="Proteomes" id="UP000266067">
    <property type="component" value="Unassembled WGS sequence"/>
</dbReference>
<dbReference type="AlphaFoldDB" id="A0A3A1N5W7"/>
<evidence type="ECO:0000256" key="1">
    <source>
        <dbReference type="SAM" id="SignalP"/>
    </source>
</evidence>
<keyword evidence="4" id="KW-1185">Reference proteome</keyword>
<dbReference type="EMBL" id="QXFH01000072">
    <property type="protein sequence ID" value="RIV32818.1"/>
    <property type="molecule type" value="Genomic_DNA"/>
</dbReference>
<organism evidence="3 4">
    <name type="scientific">Flagellimonas lutimaris</name>
    <dbReference type="NCBI Taxonomy" id="475082"/>
    <lineage>
        <taxon>Bacteria</taxon>
        <taxon>Pseudomonadati</taxon>
        <taxon>Bacteroidota</taxon>
        <taxon>Flavobacteriia</taxon>
        <taxon>Flavobacteriales</taxon>
        <taxon>Flavobacteriaceae</taxon>
        <taxon>Flagellimonas</taxon>
    </lineage>
</organism>
<dbReference type="Gene3D" id="2.120.10.30">
    <property type="entry name" value="TolB, C-terminal domain"/>
    <property type="match status" value="1"/>
</dbReference>
<feature type="signal peptide" evidence="1">
    <location>
        <begin position="1"/>
        <end position="19"/>
    </location>
</feature>
<dbReference type="SUPFAM" id="SSF54427">
    <property type="entry name" value="NTF2-like"/>
    <property type="match status" value="2"/>
</dbReference>
<dbReference type="OrthoDB" id="9797498at2"/>
<name>A0A3A1N5W7_9FLAO</name>
<dbReference type="Pfam" id="PF12680">
    <property type="entry name" value="SnoaL_2"/>
    <property type="match status" value="2"/>
</dbReference>
<dbReference type="InterPro" id="IPR011042">
    <property type="entry name" value="6-blade_b-propeller_TolB-like"/>
</dbReference>
<accession>A0A3A1N5W7</accession>
<protein>
    <submittedName>
        <fullName evidence="3">Steroid delta-isomerase</fullName>
    </submittedName>
</protein>
<dbReference type="SUPFAM" id="SSF69304">
    <property type="entry name" value="Tricorn protease N-terminal domain"/>
    <property type="match status" value="1"/>
</dbReference>
<feature type="domain" description="SnoaL-like" evidence="2">
    <location>
        <begin position="296"/>
        <end position="389"/>
    </location>
</feature>
<feature type="domain" description="SnoaL-like" evidence="2">
    <location>
        <begin position="407"/>
        <end position="503"/>
    </location>
</feature>
<reference evidence="3 4" key="1">
    <citation type="submission" date="2018-08" db="EMBL/GenBank/DDBJ databases">
        <title>Proposal of Muricauda 72 sp.nov. and Muricauda NH166 sp.nov., isolated from seawater.</title>
        <authorList>
            <person name="Cheng H."/>
            <person name="Wu Y.-H."/>
            <person name="Guo L.-L."/>
            <person name="Xu X.-W."/>
        </authorList>
    </citation>
    <scope>NUCLEOTIDE SEQUENCE [LARGE SCALE GENOMIC DNA]</scope>
    <source>
        <strain evidence="3 4">KCTC 22173</strain>
    </source>
</reference>
<evidence type="ECO:0000313" key="4">
    <source>
        <dbReference type="Proteomes" id="UP000266067"/>
    </source>
</evidence>
<evidence type="ECO:0000313" key="3">
    <source>
        <dbReference type="EMBL" id="RIV32818.1"/>
    </source>
</evidence>
<comment type="caution">
    <text evidence="3">The sequence shown here is derived from an EMBL/GenBank/DDBJ whole genome shotgun (WGS) entry which is preliminary data.</text>
</comment>
<dbReference type="GO" id="GO:0016853">
    <property type="term" value="F:isomerase activity"/>
    <property type="evidence" value="ECO:0007669"/>
    <property type="project" value="UniProtKB-KW"/>
</dbReference>
<proteinExistence type="predicted"/>
<dbReference type="RefSeq" id="WP_119608085.1">
    <property type="nucleotide sequence ID" value="NZ_QXFH01000072.1"/>
</dbReference>
<keyword evidence="1" id="KW-0732">Signal</keyword>
<dbReference type="InterPro" id="IPR032710">
    <property type="entry name" value="NTF2-like_dom_sf"/>
</dbReference>
<evidence type="ECO:0000259" key="2">
    <source>
        <dbReference type="Pfam" id="PF12680"/>
    </source>
</evidence>
<keyword evidence="3" id="KW-0413">Isomerase</keyword>
<dbReference type="Gene3D" id="3.10.450.50">
    <property type="match status" value="2"/>
</dbReference>
<sequence length="509" mass="57849">MIRTVFIICFLLVNGHGWAQTETEVYLFDLEVNNGKPVLTNPKNISNNPGYDNQPSFWDDETVLFASTRENQTDILQFNVNKGSTSTWLTYTTAGSEYSPLRIHNKNAISAIRLDMDGLQRLYEYNFKTSESTPITDLKIGYHVWFNDHILVATVLVENRMDLKIINLEEGTQKTVYQNVGRSLHNIPNTDLVSFIAKKSNTWQILSLDPITGESKKITNTYDLEEDLCWLDENTIVTGAGKKLLALDVNSKGSNWETIIEFDQEEINNISRIAISPNSKRLAFVAEESPAKIIQNQVTAFNNRDLDAFVGCFSDDVLVSRFPNEKMYQGNDKVHENYSRFFENVKNSSVEVINRIVLGNTIIDEEITKVDSRDGRQVAIYQVQNGFISSMTFVFPDGPLTDAEKIVQEQLEAYNNRDIKAFADTYADDVELYQFPKTFQSKGKPKLVQQYGAFFENTPDLHCEIKNRIVIGNKVIDEESVTINGEILKAIAIYEVENGQIAKVTFIQN</sequence>
<dbReference type="InterPro" id="IPR037401">
    <property type="entry name" value="SnoaL-like"/>
</dbReference>
<feature type="chain" id="PRO_5017375253" evidence="1">
    <location>
        <begin position="20"/>
        <end position="509"/>
    </location>
</feature>
<gene>
    <name evidence="3" type="ORF">D2V08_10330</name>
</gene>